<protein>
    <submittedName>
        <fullName evidence="1">Uncharacterized protein</fullName>
    </submittedName>
</protein>
<dbReference type="Proteomes" id="UP000078437">
    <property type="component" value="Chromosome"/>
</dbReference>
<dbReference type="KEGG" id="agy:ATC03_04655"/>
<dbReference type="AlphaFoldDB" id="A0A191WD48"/>
<evidence type="ECO:0000313" key="1">
    <source>
        <dbReference type="EMBL" id="ANJ26128.1"/>
    </source>
</evidence>
<name>A0A191WD48_9MICO</name>
<sequence>MTTHLEYVTGPLGERTALACACGRVADHQRLGSTALAAASVGLPTGAGHAAGHAAAHTTVYRRRAAALRSLTARSSRARHAA</sequence>
<dbReference type="RefSeq" id="WP_067873715.1">
    <property type="nucleotide sequence ID" value="NZ_CP013979.1"/>
</dbReference>
<accession>A0A191WD48</accession>
<reference evidence="2" key="2">
    <citation type="submission" date="2016-01" db="EMBL/GenBank/DDBJ databases">
        <title>Complete genome sequence of Agromyces aureus AR33T and comparison with related organisms.</title>
        <authorList>
            <person name="Corretto E."/>
            <person name="Antonielli L."/>
            <person name="Sessitsch A."/>
            <person name="Brader G."/>
        </authorList>
    </citation>
    <scope>NUCLEOTIDE SEQUENCE [LARGE SCALE GENOMIC DNA]</scope>
    <source>
        <strain evidence="2">AR33</strain>
    </source>
</reference>
<evidence type="ECO:0000313" key="2">
    <source>
        <dbReference type="Proteomes" id="UP000078437"/>
    </source>
</evidence>
<gene>
    <name evidence="1" type="ORF">ATC03_04655</name>
</gene>
<dbReference type="EMBL" id="CP013979">
    <property type="protein sequence ID" value="ANJ26128.1"/>
    <property type="molecule type" value="Genomic_DNA"/>
</dbReference>
<organism evidence="1 2">
    <name type="scientific">Agromyces aureus</name>
    <dbReference type="NCBI Taxonomy" id="453304"/>
    <lineage>
        <taxon>Bacteria</taxon>
        <taxon>Bacillati</taxon>
        <taxon>Actinomycetota</taxon>
        <taxon>Actinomycetes</taxon>
        <taxon>Micrococcales</taxon>
        <taxon>Microbacteriaceae</taxon>
        <taxon>Agromyces</taxon>
    </lineage>
</organism>
<proteinExistence type="predicted"/>
<dbReference type="OrthoDB" id="5008075at2"/>
<reference evidence="1 2" key="1">
    <citation type="journal article" date="2016" name="Int. J. Syst. Evol. Microbiol.">
        <title>Agromyces aureus sp. nov., isolated from the rhizosphere of Salix caprea L. grown in a heavy-metal-contaminated soil.</title>
        <authorList>
            <person name="Corretto E."/>
            <person name="Antonielli L."/>
            <person name="Sessitsch A."/>
            <person name="Compant S."/>
            <person name="Gorfer M."/>
            <person name="Kuffner M."/>
            <person name="Brader G."/>
        </authorList>
    </citation>
    <scope>NUCLEOTIDE SEQUENCE [LARGE SCALE GENOMIC DNA]</scope>
    <source>
        <strain evidence="1 2">AR33</strain>
    </source>
</reference>
<keyword evidence="2" id="KW-1185">Reference proteome</keyword>